<dbReference type="PROSITE" id="PS51257">
    <property type="entry name" value="PROKAR_LIPOPROTEIN"/>
    <property type="match status" value="1"/>
</dbReference>
<comment type="caution">
    <text evidence="2">The sequence shown here is derived from an EMBL/GenBank/DDBJ whole genome shotgun (WGS) entry which is preliminary data.</text>
</comment>
<dbReference type="SUPFAM" id="SSF50969">
    <property type="entry name" value="YVTN repeat-like/Quinoprotein amine dehydrogenase"/>
    <property type="match status" value="1"/>
</dbReference>
<evidence type="ECO:0000313" key="2">
    <source>
        <dbReference type="EMBL" id="RNL82634.1"/>
    </source>
</evidence>
<name>A0A3N0E451_9ACTN</name>
<dbReference type="RefSeq" id="WP_123202629.1">
    <property type="nucleotide sequence ID" value="NZ_RJMB01000021.1"/>
</dbReference>
<feature type="region of interest" description="Disordered" evidence="1">
    <location>
        <begin position="247"/>
        <end position="274"/>
    </location>
</feature>
<sequence>MRIAGGYGVALAGTAGALLLAGCGAGAERTADNEEATPHGYVEGAEETAEPQWRLVMAETDSGALRMLDPVTEEVSEVGEVPGVREATTDGRFVYLGTGTTATVFDSGTWTVDHGDHAHYYRAESDLVGQTDAGGGLRVAKDSAITALISDGGASVLDRGALEDDGEITEVASVDGAAALALGERLLVAGAEGAEAVRVLDREGGQAKAGIDQDCPDPEGQASTGRGAVFGCSDGALVVTEDGGEFSAERVPYPDDTEPVRSLDHRPTTPVLAGENSDGEVWVLDIAEEAWTRIDTDGPALAVSAAGERMPVLVLGEDGALSSHDPESGEEIARTELIEPPDGDAPKPRVWIDTSRAYVNDPVGRVVHEIDYNDDLRVARTFELDFRPDLMVETGW</sequence>
<dbReference type="OrthoDB" id="60524at2"/>
<feature type="compositionally biased region" description="Basic and acidic residues" evidence="1">
    <location>
        <begin position="258"/>
        <end position="267"/>
    </location>
</feature>
<evidence type="ECO:0000313" key="3">
    <source>
        <dbReference type="Proteomes" id="UP000269198"/>
    </source>
</evidence>
<evidence type="ECO:0008006" key="4">
    <source>
        <dbReference type="Google" id="ProtNLM"/>
    </source>
</evidence>
<dbReference type="AlphaFoldDB" id="A0A3N0E451"/>
<reference evidence="2 3" key="1">
    <citation type="submission" date="2018-11" db="EMBL/GenBank/DDBJ databases">
        <title>The genome draft of YIM 96095.</title>
        <authorList>
            <person name="Tang S.-K."/>
            <person name="Chunyu W.-X."/>
            <person name="Feng Y.-Z."/>
        </authorList>
    </citation>
    <scope>NUCLEOTIDE SEQUENCE [LARGE SCALE GENOMIC DNA]</scope>
    <source>
        <strain evidence="2 3">YIM 96095</strain>
    </source>
</reference>
<dbReference type="EMBL" id="RJMB01000021">
    <property type="protein sequence ID" value="RNL82634.1"/>
    <property type="molecule type" value="Genomic_DNA"/>
</dbReference>
<evidence type="ECO:0000256" key="1">
    <source>
        <dbReference type="SAM" id="MobiDB-lite"/>
    </source>
</evidence>
<dbReference type="Proteomes" id="UP000269198">
    <property type="component" value="Unassembled WGS sequence"/>
</dbReference>
<organism evidence="2 3">
    <name type="scientific">Halostreptopolyspora alba</name>
    <dbReference type="NCBI Taxonomy" id="2487137"/>
    <lineage>
        <taxon>Bacteria</taxon>
        <taxon>Bacillati</taxon>
        <taxon>Actinomycetota</taxon>
        <taxon>Actinomycetes</taxon>
        <taxon>Streptosporangiales</taxon>
        <taxon>Nocardiopsidaceae</taxon>
        <taxon>Halostreptopolyspora</taxon>
    </lineage>
</organism>
<gene>
    <name evidence="2" type="ORF">EFW17_18235</name>
</gene>
<dbReference type="InterPro" id="IPR011044">
    <property type="entry name" value="Quino_amine_DH_bsu"/>
</dbReference>
<accession>A0A3N0E451</accession>
<protein>
    <recommendedName>
        <fullName evidence="4">ABC transporter</fullName>
    </recommendedName>
</protein>
<proteinExistence type="predicted"/>
<keyword evidence="3" id="KW-1185">Reference proteome</keyword>